<dbReference type="InterPro" id="IPR036412">
    <property type="entry name" value="HAD-like_sf"/>
</dbReference>
<dbReference type="InterPro" id="IPR023214">
    <property type="entry name" value="HAD_sf"/>
</dbReference>
<protein>
    <submittedName>
        <fullName evidence="1">Pseudouridine-5'-monophosphatase-like</fullName>
    </submittedName>
</protein>
<evidence type="ECO:0000313" key="1">
    <source>
        <dbReference type="EMBL" id="OQR76239.1"/>
    </source>
</evidence>
<dbReference type="InterPro" id="IPR006439">
    <property type="entry name" value="HAD-SF_hydro_IA"/>
</dbReference>
<gene>
    <name evidence="1" type="ORF">BIW11_07906</name>
</gene>
<dbReference type="InterPro" id="IPR023198">
    <property type="entry name" value="PGP-like_dom2"/>
</dbReference>
<dbReference type="STRING" id="418985.A0A1V9XRX6"/>
<dbReference type="NCBIfam" id="TIGR01509">
    <property type="entry name" value="HAD-SF-IA-v3"/>
    <property type="match status" value="1"/>
</dbReference>
<dbReference type="OrthoDB" id="40579at2759"/>
<dbReference type="PANTHER" id="PTHR18901">
    <property type="entry name" value="2-DEOXYGLUCOSE-6-PHOSPHATE PHOSPHATASE 2"/>
    <property type="match status" value="1"/>
</dbReference>
<evidence type="ECO:0000313" key="2">
    <source>
        <dbReference type="Proteomes" id="UP000192247"/>
    </source>
</evidence>
<keyword evidence="2" id="KW-1185">Reference proteome</keyword>
<dbReference type="InterPro" id="IPR041492">
    <property type="entry name" value="HAD_2"/>
</dbReference>
<dbReference type="Proteomes" id="UP000192247">
    <property type="component" value="Unassembled WGS sequence"/>
</dbReference>
<dbReference type="SFLD" id="SFLDG01129">
    <property type="entry name" value="C1.5:_HAD__Beta-PGM__Phosphata"/>
    <property type="match status" value="1"/>
</dbReference>
<dbReference type="Gene3D" id="3.40.50.1000">
    <property type="entry name" value="HAD superfamily/HAD-like"/>
    <property type="match status" value="1"/>
</dbReference>
<name>A0A1V9XRX6_9ACAR</name>
<accession>A0A1V9XRX6</accession>
<dbReference type="InParanoid" id="A0A1V9XRX6"/>
<dbReference type="AlphaFoldDB" id="A0A1V9XRX6"/>
<dbReference type="Pfam" id="PF13419">
    <property type="entry name" value="HAD_2"/>
    <property type="match status" value="1"/>
</dbReference>
<dbReference type="GO" id="GO:0016791">
    <property type="term" value="F:phosphatase activity"/>
    <property type="evidence" value="ECO:0007669"/>
    <property type="project" value="TreeGrafter"/>
</dbReference>
<proteinExistence type="predicted"/>
<organism evidence="1 2">
    <name type="scientific">Tropilaelaps mercedesae</name>
    <dbReference type="NCBI Taxonomy" id="418985"/>
    <lineage>
        <taxon>Eukaryota</taxon>
        <taxon>Metazoa</taxon>
        <taxon>Ecdysozoa</taxon>
        <taxon>Arthropoda</taxon>
        <taxon>Chelicerata</taxon>
        <taxon>Arachnida</taxon>
        <taxon>Acari</taxon>
        <taxon>Parasitiformes</taxon>
        <taxon>Mesostigmata</taxon>
        <taxon>Gamasina</taxon>
        <taxon>Dermanyssoidea</taxon>
        <taxon>Laelapidae</taxon>
        <taxon>Tropilaelaps</taxon>
    </lineage>
</organism>
<dbReference type="SFLD" id="SFLDS00003">
    <property type="entry name" value="Haloacid_Dehalogenase"/>
    <property type="match status" value="1"/>
</dbReference>
<dbReference type="FunFam" id="3.40.50.1000:FF:000055">
    <property type="entry name" value="Haloacid dehalogenase-like hydrolase family protein"/>
    <property type="match status" value="1"/>
</dbReference>
<dbReference type="PANTHER" id="PTHR18901:SF38">
    <property type="entry name" value="PSEUDOURIDINE-5'-PHOSPHATASE"/>
    <property type="match status" value="1"/>
</dbReference>
<dbReference type="FunCoup" id="A0A1V9XRX6">
    <property type="interactions" value="370"/>
</dbReference>
<sequence length="236" mass="26384">MASSTYKPVTHCIFDMDGLLLDSEQIYFECYDEVLKELGHRYTYEMANRLRGAARISTAKIVVESYGLSIAPDEFLRRLDAILPQKLANCRLMPGADRLVRHLHKHKVPIAIATGSSLEYVRIKTEQHQDFIKLFNHIVSGSDDLEVKESKPAPDVFLVCARRFAPPLEGPEACVKALVFEDAPNGVRAAIAAGMQVVMVPDPLAVQPEQKKEATLCIDCLEDFKPELFGLPPFDK</sequence>
<dbReference type="SUPFAM" id="SSF56784">
    <property type="entry name" value="HAD-like"/>
    <property type="match status" value="1"/>
</dbReference>
<dbReference type="EMBL" id="MNPL01005108">
    <property type="protein sequence ID" value="OQR76239.1"/>
    <property type="molecule type" value="Genomic_DNA"/>
</dbReference>
<comment type="caution">
    <text evidence="1">The sequence shown here is derived from an EMBL/GenBank/DDBJ whole genome shotgun (WGS) entry which is preliminary data.</text>
</comment>
<dbReference type="Gene3D" id="1.10.150.240">
    <property type="entry name" value="Putative phosphatase, domain 2"/>
    <property type="match status" value="1"/>
</dbReference>
<reference evidence="1 2" key="1">
    <citation type="journal article" date="2017" name="Gigascience">
        <title>Draft genome of the honey bee ectoparasitic mite, Tropilaelaps mercedesae, is shaped by the parasitic life history.</title>
        <authorList>
            <person name="Dong X."/>
            <person name="Armstrong S.D."/>
            <person name="Xia D."/>
            <person name="Makepeace B.L."/>
            <person name="Darby A.C."/>
            <person name="Kadowaki T."/>
        </authorList>
    </citation>
    <scope>NUCLEOTIDE SEQUENCE [LARGE SCALE GENOMIC DNA]</scope>
    <source>
        <strain evidence="1">Wuxi-XJTLU</strain>
    </source>
</reference>